<sequence length="220" mass="25094">MRIYFVALLLLSLIGCTERDEVTDSQIRFTTAMNEHKRIVAKANSYLDKNLADNIERNITHLIYAKELAYHAEKVLKSAKIIGVHTVEMRALDKRLSNYDREALILAVDLLNTSLNKTIEFKQTVREMPMAPLSGVSLNSKSMIGFMGDEYNSELAECCLTTLKDIDILLRGRNDDIAWAIRKKILNIEKHLSLILTDDEYQDVYSTQLATLVETLKVNK</sequence>
<evidence type="ECO:0000313" key="2">
    <source>
        <dbReference type="Proteomes" id="UP000239539"/>
    </source>
</evidence>
<evidence type="ECO:0000313" key="1">
    <source>
        <dbReference type="EMBL" id="PRO67349.1"/>
    </source>
</evidence>
<gene>
    <name evidence="1" type="ORF">C6Y39_16760</name>
</gene>
<dbReference type="RefSeq" id="WP_105932383.1">
    <property type="nucleotide sequence ID" value="NZ_PVNO01000031.1"/>
</dbReference>
<name>A0ABX5CID7_9ALTE</name>
<reference evidence="2" key="1">
    <citation type="journal article" date="2020" name="Int. J. Syst. Evol. Microbiol.">
        <title>Alteromonas alba sp. nov., a marine bacterium isolated from the seawater of the West Pacific Ocean.</title>
        <authorList>
            <person name="Sun C."/>
            <person name="Wu Y.-H."/>
            <person name="Xamxidin M."/>
            <person name="Cheng H."/>
            <person name="Xu X.-W."/>
        </authorList>
    </citation>
    <scope>NUCLEOTIDE SEQUENCE [LARGE SCALE GENOMIC DNA]</scope>
    <source>
        <strain evidence="2">9a2</strain>
    </source>
</reference>
<dbReference type="PROSITE" id="PS51257">
    <property type="entry name" value="PROKAR_LIPOPROTEIN"/>
    <property type="match status" value="1"/>
</dbReference>
<comment type="caution">
    <text evidence="1">The sequence shown here is derived from an EMBL/GenBank/DDBJ whole genome shotgun (WGS) entry which is preliminary data.</text>
</comment>
<protein>
    <recommendedName>
        <fullName evidence="3">Lipoprotein</fullName>
    </recommendedName>
</protein>
<evidence type="ECO:0008006" key="3">
    <source>
        <dbReference type="Google" id="ProtNLM"/>
    </source>
</evidence>
<organism evidence="1 2">
    <name type="scientific">Alteromonas gracilis</name>
    <dbReference type="NCBI Taxonomy" id="1479524"/>
    <lineage>
        <taxon>Bacteria</taxon>
        <taxon>Pseudomonadati</taxon>
        <taxon>Pseudomonadota</taxon>
        <taxon>Gammaproteobacteria</taxon>
        <taxon>Alteromonadales</taxon>
        <taxon>Alteromonadaceae</taxon>
        <taxon>Alteromonas/Salinimonas group</taxon>
        <taxon>Alteromonas</taxon>
    </lineage>
</organism>
<dbReference type="EMBL" id="PVNO01000031">
    <property type="protein sequence ID" value="PRO67349.1"/>
    <property type="molecule type" value="Genomic_DNA"/>
</dbReference>
<proteinExistence type="predicted"/>
<keyword evidence="2" id="KW-1185">Reference proteome</keyword>
<dbReference type="Proteomes" id="UP000239539">
    <property type="component" value="Unassembled WGS sequence"/>
</dbReference>
<accession>A0ABX5CID7</accession>